<dbReference type="Gene3D" id="3.30.559.10">
    <property type="entry name" value="Chloramphenicol acetyltransferase-like domain"/>
    <property type="match status" value="1"/>
</dbReference>
<dbReference type="Pfam" id="PF00668">
    <property type="entry name" value="Condensation"/>
    <property type="match status" value="1"/>
</dbReference>
<dbReference type="PANTHER" id="PTHR28037:SF1">
    <property type="entry name" value="ALCOHOL O-ACETYLTRANSFERASE 1-RELATED"/>
    <property type="match status" value="1"/>
</dbReference>
<dbReference type="GO" id="GO:0016746">
    <property type="term" value="F:acyltransferase activity"/>
    <property type="evidence" value="ECO:0007669"/>
    <property type="project" value="UniProtKB-KW"/>
</dbReference>
<dbReference type="InterPro" id="IPR001242">
    <property type="entry name" value="Condensation_dom"/>
</dbReference>
<dbReference type="RefSeq" id="WP_148073640.1">
    <property type="nucleotide sequence ID" value="NZ_CP042913.1"/>
</dbReference>
<dbReference type="AlphaFoldDB" id="A0A5B9QBY1"/>
<reference evidence="2 3" key="1">
    <citation type="submission" date="2019-08" db="EMBL/GenBank/DDBJ databases">
        <title>Deep-cultivation of Planctomycetes and their phenomic and genomic characterization uncovers novel biology.</title>
        <authorList>
            <person name="Wiegand S."/>
            <person name="Jogler M."/>
            <person name="Boedeker C."/>
            <person name="Pinto D."/>
            <person name="Vollmers J."/>
            <person name="Rivas-Marin E."/>
            <person name="Kohn T."/>
            <person name="Peeters S.H."/>
            <person name="Heuer A."/>
            <person name="Rast P."/>
            <person name="Oberbeckmann S."/>
            <person name="Bunk B."/>
            <person name="Jeske O."/>
            <person name="Meyerdierks A."/>
            <person name="Storesund J.E."/>
            <person name="Kallscheuer N."/>
            <person name="Luecker S."/>
            <person name="Lage O.M."/>
            <person name="Pohl T."/>
            <person name="Merkel B.J."/>
            <person name="Hornburger P."/>
            <person name="Mueller R.-W."/>
            <person name="Bruemmer F."/>
            <person name="Labrenz M."/>
            <person name="Spormann A.M."/>
            <person name="Op den Camp H."/>
            <person name="Overmann J."/>
            <person name="Amann R."/>
            <person name="Jetten M.S.M."/>
            <person name="Mascher T."/>
            <person name="Medema M.H."/>
            <person name="Devos D.P."/>
            <person name="Kaster A.-K."/>
            <person name="Ovreas L."/>
            <person name="Rohde M."/>
            <person name="Galperin M.Y."/>
            <person name="Jogler C."/>
        </authorList>
    </citation>
    <scope>NUCLEOTIDE SEQUENCE [LARGE SCALE GENOMIC DNA]</scope>
    <source>
        <strain evidence="2 3">Pr1d</strain>
    </source>
</reference>
<gene>
    <name evidence="2" type="ORF">Pr1d_23760</name>
</gene>
<dbReference type="EMBL" id="CP042913">
    <property type="protein sequence ID" value="QEG35085.1"/>
    <property type="molecule type" value="Genomic_DNA"/>
</dbReference>
<keyword evidence="2" id="KW-0012">Acyltransferase</keyword>
<evidence type="ECO:0000313" key="2">
    <source>
        <dbReference type="EMBL" id="QEG35085.1"/>
    </source>
</evidence>
<feature type="domain" description="Condensation" evidence="1">
    <location>
        <begin position="31"/>
        <end position="283"/>
    </location>
</feature>
<organism evidence="2 3">
    <name type="scientific">Bythopirellula goksoeyrii</name>
    <dbReference type="NCBI Taxonomy" id="1400387"/>
    <lineage>
        <taxon>Bacteria</taxon>
        <taxon>Pseudomonadati</taxon>
        <taxon>Planctomycetota</taxon>
        <taxon>Planctomycetia</taxon>
        <taxon>Pirellulales</taxon>
        <taxon>Lacipirellulaceae</taxon>
        <taxon>Bythopirellula</taxon>
    </lineage>
</organism>
<keyword evidence="2" id="KW-0808">Transferase</keyword>
<name>A0A5B9QBY1_9BACT</name>
<dbReference type="InterPro" id="IPR052058">
    <property type="entry name" value="Alcohol_O-acetyltransferase"/>
</dbReference>
<keyword evidence="3" id="KW-1185">Reference proteome</keyword>
<dbReference type="Proteomes" id="UP000323917">
    <property type="component" value="Chromosome"/>
</dbReference>
<dbReference type="SUPFAM" id="SSF52777">
    <property type="entry name" value="CoA-dependent acyltransferases"/>
    <property type="match status" value="2"/>
</dbReference>
<dbReference type="PANTHER" id="PTHR28037">
    <property type="entry name" value="ALCOHOL O-ACETYLTRANSFERASE 1-RELATED"/>
    <property type="match status" value="1"/>
</dbReference>
<accession>A0A5B9QBY1</accession>
<evidence type="ECO:0000259" key="1">
    <source>
        <dbReference type="Pfam" id="PF00668"/>
    </source>
</evidence>
<dbReference type="KEGG" id="bgok:Pr1d_23760"/>
<proteinExistence type="predicted"/>
<dbReference type="InterPro" id="IPR023213">
    <property type="entry name" value="CAT-like_dom_sf"/>
</dbReference>
<evidence type="ECO:0000313" key="3">
    <source>
        <dbReference type="Proteomes" id="UP000323917"/>
    </source>
</evidence>
<dbReference type="Gene3D" id="3.30.559.30">
    <property type="entry name" value="Nonribosomal peptide synthetase, condensation domain"/>
    <property type="match status" value="1"/>
</dbReference>
<protein>
    <submittedName>
        <fullName evidence="2">Acyltransferase PapA5</fullName>
    </submittedName>
</protein>
<sequence length="441" mass="49924">MADELFPLPLTPFEFYYWCDDRPEYPTTFPMELVFRGPLNRESLETAIHVCLDRHPLLAANVDDLGRYPQWIAAQDKSLTLDWRDDLTSIDIARMRFMDLTKRIGVRLSVRTTVERSRLVLQFHHACCDALGALQFVADLLVAYDSAVAGENPVSKLEPLEADRLKMRGDYGLTEAGYTPNWGDAWRTARFWMGRMMCRPAVVASPRNGELKPAGSADLGYVTHVLSKKDRNSLLQRAVEADSSINDLLLAEFLVTLKEWNQECGSKNRQFVVNVPVSLRSRSDQRLPAANVLGFWFLQRNPNECSNATALLPGIHKELEAVKKWRLPLFFIGGLGYAYQFPGFMRRVLRGNKSFATAVLSNSGRALARLPLKHEHRKWISGGAVLERITGVPPVRPGTRVSIIIANYAYDTTVNLHWDQHELDETAARELLAAYVRRIKG</sequence>
<dbReference type="OrthoDB" id="232867at2"/>